<organism evidence="1 2">
    <name type="scientific">Candidatus Thiomargarita nelsonii</name>
    <dbReference type="NCBI Taxonomy" id="1003181"/>
    <lineage>
        <taxon>Bacteria</taxon>
        <taxon>Pseudomonadati</taxon>
        <taxon>Pseudomonadota</taxon>
        <taxon>Gammaproteobacteria</taxon>
        <taxon>Thiotrichales</taxon>
        <taxon>Thiotrichaceae</taxon>
        <taxon>Thiomargarita</taxon>
    </lineage>
</organism>
<comment type="caution">
    <text evidence="1">The sequence shown here is derived from an EMBL/GenBank/DDBJ whole genome shotgun (WGS) entry which is preliminary data.</text>
</comment>
<dbReference type="Proteomes" id="UP000076962">
    <property type="component" value="Unassembled WGS sequence"/>
</dbReference>
<proteinExistence type="predicted"/>
<evidence type="ECO:0000313" key="2">
    <source>
        <dbReference type="Proteomes" id="UP000076962"/>
    </source>
</evidence>
<protein>
    <submittedName>
        <fullName evidence="1">Uncharacterized protein</fullName>
    </submittedName>
</protein>
<evidence type="ECO:0000313" key="1">
    <source>
        <dbReference type="EMBL" id="OAD19050.1"/>
    </source>
</evidence>
<keyword evidence="2" id="KW-1185">Reference proteome</keyword>
<name>A0A176RTI5_9GAMM</name>
<gene>
    <name evidence="1" type="ORF">THIOM_005332</name>
</gene>
<accession>A0A176RTI5</accession>
<sequence length="116" mass="12970">MSGASFAPCHLSLWCIGRTRHKPITHIAPLPIRGFQFLQMLSLEGLKTEALAKLSYCMNISHTKVSVGLCPVVDWLLMNKKAWHCLGKVFGKSLPPHLVRIHYKDRAALTIRLGVP</sequence>
<dbReference type="EMBL" id="LUTY01002965">
    <property type="protein sequence ID" value="OAD19050.1"/>
    <property type="molecule type" value="Genomic_DNA"/>
</dbReference>
<dbReference type="AlphaFoldDB" id="A0A176RTI5"/>
<reference evidence="1 2" key="1">
    <citation type="submission" date="2016-05" db="EMBL/GenBank/DDBJ databases">
        <title>Single-cell genome of chain-forming Candidatus Thiomargarita nelsonii and comparison to other large sulfur-oxidizing bacteria.</title>
        <authorList>
            <person name="Winkel M."/>
            <person name="Salman V."/>
            <person name="Woyke T."/>
            <person name="Schulz-Vogt H."/>
            <person name="Richter M."/>
            <person name="Flood B."/>
            <person name="Bailey J."/>
            <person name="Amann R."/>
            <person name="Mussmann M."/>
        </authorList>
    </citation>
    <scope>NUCLEOTIDE SEQUENCE [LARGE SCALE GENOMIC DNA]</scope>
    <source>
        <strain evidence="1 2">THI036</strain>
    </source>
</reference>